<evidence type="ECO:0000313" key="3">
    <source>
        <dbReference type="EMBL" id="KAL1400556.1"/>
    </source>
</evidence>
<dbReference type="EMBL" id="JBEHCU010005209">
    <property type="protein sequence ID" value="KAL1400556.1"/>
    <property type="molecule type" value="Genomic_DNA"/>
</dbReference>
<reference evidence="3 4" key="1">
    <citation type="submission" date="2024-05" db="EMBL/GenBank/DDBJ databases">
        <title>Culex pipiens pipiens assembly and annotation.</title>
        <authorList>
            <person name="Alout H."/>
            <person name="Durand T."/>
        </authorList>
    </citation>
    <scope>NUCLEOTIDE SEQUENCE [LARGE SCALE GENOMIC DNA]</scope>
    <source>
        <strain evidence="3">HA-2024</strain>
        <tissue evidence="3">Whole body</tissue>
    </source>
</reference>
<proteinExistence type="predicted"/>
<comment type="caution">
    <text evidence="3">The sequence shown here is derived from an EMBL/GenBank/DDBJ whole genome shotgun (WGS) entry which is preliminary data.</text>
</comment>
<gene>
    <name evidence="3" type="ORF">pipiens_007333</name>
    <name evidence="2" type="ORF">pipiens_013970</name>
</gene>
<dbReference type="AlphaFoldDB" id="A0ABD1DLH2"/>
<evidence type="ECO:0000256" key="1">
    <source>
        <dbReference type="SAM" id="MobiDB-lite"/>
    </source>
</evidence>
<name>A0ABD1DLH2_CULPP</name>
<protein>
    <submittedName>
        <fullName evidence="3">Uncharacterized protein</fullName>
    </submittedName>
</protein>
<organism evidence="3 4">
    <name type="scientific">Culex pipiens pipiens</name>
    <name type="common">Northern house mosquito</name>
    <dbReference type="NCBI Taxonomy" id="38569"/>
    <lineage>
        <taxon>Eukaryota</taxon>
        <taxon>Metazoa</taxon>
        <taxon>Ecdysozoa</taxon>
        <taxon>Arthropoda</taxon>
        <taxon>Hexapoda</taxon>
        <taxon>Insecta</taxon>
        <taxon>Pterygota</taxon>
        <taxon>Neoptera</taxon>
        <taxon>Endopterygota</taxon>
        <taxon>Diptera</taxon>
        <taxon>Nematocera</taxon>
        <taxon>Culicoidea</taxon>
        <taxon>Culicidae</taxon>
        <taxon>Culicinae</taxon>
        <taxon>Culicini</taxon>
        <taxon>Culex</taxon>
        <taxon>Culex</taxon>
    </lineage>
</organism>
<keyword evidence="4" id="KW-1185">Reference proteome</keyword>
<feature type="region of interest" description="Disordered" evidence="1">
    <location>
        <begin position="36"/>
        <end position="71"/>
    </location>
</feature>
<evidence type="ECO:0000313" key="2">
    <source>
        <dbReference type="EMBL" id="KAL1380733.1"/>
    </source>
</evidence>
<evidence type="ECO:0000313" key="4">
    <source>
        <dbReference type="Proteomes" id="UP001562425"/>
    </source>
</evidence>
<dbReference type="Proteomes" id="UP001562425">
    <property type="component" value="Unassembled WGS sequence"/>
</dbReference>
<accession>A0ABD1DLH2</accession>
<sequence>MSWSRMAPGRKDVEVVKLEEEVDDGLERLVRQELLQPKKNRNAGFQKEPASPSEAQNFVPFNTPAAVPDTH</sequence>
<dbReference type="EMBL" id="JBEHCU010008983">
    <property type="protein sequence ID" value="KAL1380733.1"/>
    <property type="molecule type" value="Genomic_DNA"/>
</dbReference>